<reference evidence="2" key="1">
    <citation type="submission" date="2015-04" db="UniProtKB">
        <authorList>
            <consortium name="EnsemblPlants"/>
        </authorList>
    </citation>
    <scope>IDENTIFICATION</scope>
</reference>
<evidence type="ECO:0000313" key="2">
    <source>
        <dbReference type="EnsemblPlants" id="OPUNC01G32010.1"/>
    </source>
</evidence>
<keyword evidence="3" id="KW-1185">Reference proteome</keyword>
<name>A0A0E0JPH3_ORYPU</name>
<dbReference type="AlphaFoldDB" id="A0A0E0JPH3"/>
<evidence type="ECO:0000313" key="3">
    <source>
        <dbReference type="Proteomes" id="UP000026962"/>
    </source>
</evidence>
<feature type="compositionally biased region" description="Low complexity" evidence="1">
    <location>
        <begin position="105"/>
        <end position="116"/>
    </location>
</feature>
<proteinExistence type="predicted"/>
<accession>A0A0E0JPH3</accession>
<protein>
    <submittedName>
        <fullName evidence="2">Uncharacterized protein</fullName>
    </submittedName>
</protein>
<dbReference type="HOGENOM" id="CLU_904257_0_0_1"/>
<dbReference type="eggNOG" id="ENOG502S3P3">
    <property type="taxonomic scope" value="Eukaryota"/>
</dbReference>
<feature type="region of interest" description="Disordered" evidence="1">
    <location>
        <begin position="68"/>
        <end position="87"/>
    </location>
</feature>
<feature type="region of interest" description="Disordered" evidence="1">
    <location>
        <begin position="92"/>
        <end position="270"/>
    </location>
</feature>
<dbReference type="Gramene" id="OPUNC01G32010.1">
    <property type="protein sequence ID" value="OPUNC01G32010.1"/>
    <property type="gene ID" value="OPUNC01G32010"/>
</dbReference>
<dbReference type="PANTHER" id="PTHR33871:SF26">
    <property type="entry name" value="OS01G0779800 PROTEIN"/>
    <property type="match status" value="1"/>
</dbReference>
<dbReference type="OMA" id="FLNVETH"/>
<dbReference type="PANTHER" id="PTHR33871">
    <property type="entry name" value="OS05G0503100 PROTEIN-RELATED"/>
    <property type="match status" value="1"/>
</dbReference>
<reference evidence="2" key="2">
    <citation type="submission" date="2018-05" db="EMBL/GenBank/DDBJ databases">
        <title>OpunRS2 (Oryza punctata Reference Sequence Version 2).</title>
        <authorList>
            <person name="Zhang J."/>
            <person name="Kudrna D."/>
            <person name="Lee S."/>
            <person name="Talag J."/>
            <person name="Welchert J."/>
            <person name="Wing R.A."/>
        </authorList>
    </citation>
    <scope>NUCLEOTIDE SEQUENCE [LARGE SCALE GENOMIC DNA]</scope>
</reference>
<sequence length="279" mass="29697">MGCCFSKKRRKQLSGAAVFSRRCKPAEDRDPPPPPPLPEEEKVKEVLSETPSAKVRAEAKPVANVAVLEEPEVKQTPKPSADADVTVSDLGSCMSLATDDRSEAASESSVATSSVAGPERSPGKPARRKRPVSVSGELGHALSRRDRAVASYGVRSRSARASASPPPRREQRDRSVRRSPSPAAKRTPEQRRAASPVPSLQRKPPVPVRPSPRRVQEAPPPPLAPPPPPPPQPEEDTMTLDGEPSIADAASAGGDGQCDGEGKESLDNPLVSLECFIFL</sequence>
<evidence type="ECO:0000256" key="1">
    <source>
        <dbReference type="SAM" id="MobiDB-lite"/>
    </source>
</evidence>
<organism evidence="2">
    <name type="scientific">Oryza punctata</name>
    <name type="common">Red rice</name>
    <dbReference type="NCBI Taxonomy" id="4537"/>
    <lineage>
        <taxon>Eukaryota</taxon>
        <taxon>Viridiplantae</taxon>
        <taxon>Streptophyta</taxon>
        <taxon>Embryophyta</taxon>
        <taxon>Tracheophyta</taxon>
        <taxon>Spermatophyta</taxon>
        <taxon>Magnoliopsida</taxon>
        <taxon>Liliopsida</taxon>
        <taxon>Poales</taxon>
        <taxon>Poaceae</taxon>
        <taxon>BOP clade</taxon>
        <taxon>Oryzoideae</taxon>
        <taxon>Oryzeae</taxon>
        <taxon>Oryzinae</taxon>
        <taxon>Oryza</taxon>
    </lineage>
</organism>
<dbReference type="Proteomes" id="UP000026962">
    <property type="component" value="Chromosome 1"/>
</dbReference>
<feature type="region of interest" description="Disordered" evidence="1">
    <location>
        <begin position="16"/>
        <end position="58"/>
    </location>
</feature>
<feature type="compositionally biased region" description="Pro residues" evidence="1">
    <location>
        <begin position="218"/>
        <end position="232"/>
    </location>
</feature>
<feature type="compositionally biased region" description="Basic and acidic residues" evidence="1">
    <location>
        <begin position="167"/>
        <end position="176"/>
    </location>
</feature>
<dbReference type="EnsemblPlants" id="OPUNC01G32010.1">
    <property type="protein sequence ID" value="OPUNC01G32010.1"/>
    <property type="gene ID" value="OPUNC01G32010"/>
</dbReference>